<dbReference type="STRING" id="398512.Bccel_5444"/>
<accession>A0A0L6JXJ6</accession>
<name>A0A0L6JXJ6_9FIRM</name>
<dbReference type="AlphaFoldDB" id="A0A0L6JXJ6"/>
<dbReference type="EMBL" id="LGTC01000001">
    <property type="protein sequence ID" value="KNY30167.1"/>
    <property type="molecule type" value="Genomic_DNA"/>
</dbReference>
<reference evidence="2" key="1">
    <citation type="submission" date="2015-07" db="EMBL/GenBank/DDBJ databases">
        <title>Near-Complete Genome Sequence of the Cellulolytic Bacterium Bacteroides (Pseudobacteroides) cellulosolvens ATCC 35603.</title>
        <authorList>
            <person name="Dassa B."/>
            <person name="Utturkar S.M."/>
            <person name="Klingeman D.M."/>
            <person name="Hurt R.A."/>
            <person name="Keller M."/>
            <person name="Xu J."/>
            <person name="Reddy Y.H.K."/>
            <person name="Borovok I."/>
            <person name="Grinberg I.R."/>
            <person name="Lamed R."/>
            <person name="Zhivin O."/>
            <person name="Bayer E.A."/>
            <person name="Brown S.D."/>
        </authorList>
    </citation>
    <scope>NUCLEOTIDE SEQUENCE [LARGE SCALE GENOMIC DNA]</scope>
    <source>
        <strain evidence="2">DSM 2933</strain>
    </source>
</reference>
<protein>
    <submittedName>
        <fullName evidence="1">Uncharacterized protein</fullName>
    </submittedName>
</protein>
<organism evidence="1 2">
    <name type="scientific">Pseudobacteroides cellulosolvens ATCC 35603 = DSM 2933</name>
    <dbReference type="NCBI Taxonomy" id="398512"/>
    <lineage>
        <taxon>Bacteria</taxon>
        <taxon>Bacillati</taxon>
        <taxon>Bacillota</taxon>
        <taxon>Clostridia</taxon>
        <taxon>Eubacteriales</taxon>
        <taxon>Oscillospiraceae</taxon>
        <taxon>Pseudobacteroides</taxon>
    </lineage>
</organism>
<dbReference type="Proteomes" id="UP000036923">
    <property type="component" value="Unassembled WGS sequence"/>
</dbReference>
<proteinExistence type="predicted"/>
<keyword evidence="2" id="KW-1185">Reference proteome</keyword>
<evidence type="ECO:0000313" key="1">
    <source>
        <dbReference type="EMBL" id="KNY30167.1"/>
    </source>
</evidence>
<comment type="caution">
    <text evidence="1">The sequence shown here is derived from an EMBL/GenBank/DDBJ whole genome shotgun (WGS) entry which is preliminary data.</text>
</comment>
<gene>
    <name evidence="1" type="ORF">Bccel_5444</name>
</gene>
<sequence>MSMTVGKLKQILSQITDDDIEVKVLVQNDMTVGVKIAEKGINHFLIETDNNNELNTIETKSNNQLVQELIKVEKKDRTGEKINLTVTAVNHVGDCNKKIVYTFKGFDSKLYKWHTSKLLVLRNERKYNLRGTIESVEGNTIKLKRCTFSLISEQE</sequence>
<evidence type="ECO:0000313" key="2">
    <source>
        <dbReference type="Proteomes" id="UP000036923"/>
    </source>
</evidence>